<proteinExistence type="predicted"/>
<dbReference type="PROSITE" id="PS51257">
    <property type="entry name" value="PROKAR_LIPOPROTEIN"/>
    <property type="match status" value="1"/>
</dbReference>
<comment type="caution">
    <text evidence="2">The sequence shown here is derived from an EMBL/GenBank/DDBJ whole genome shotgun (WGS) entry which is preliminary data.</text>
</comment>
<feature type="region of interest" description="Disordered" evidence="1">
    <location>
        <begin position="293"/>
        <end position="322"/>
    </location>
</feature>
<dbReference type="EMBL" id="JAWWNJ010000115">
    <property type="protein sequence ID" value="KAK6991774.1"/>
    <property type="molecule type" value="Genomic_DNA"/>
</dbReference>
<dbReference type="Proteomes" id="UP001362999">
    <property type="component" value="Unassembled WGS sequence"/>
</dbReference>
<dbReference type="AlphaFoldDB" id="A0AAV9ZS25"/>
<evidence type="ECO:0000256" key="1">
    <source>
        <dbReference type="SAM" id="MobiDB-lite"/>
    </source>
</evidence>
<evidence type="ECO:0000313" key="3">
    <source>
        <dbReference type="Proteomes" id="UP001362999"/>
    </source>
</evidence>
<feature type="compositionally biased region" description="Basic and acidic residues" evidence="1">
    <location>
        <begin position="293"/>
        <end position="314"/>
    </location>
</feature>
<organism evidence="2 3">
    <name type="scientific">Favolaschia claudopus</name>
    <dbReference type="NCBI Taxonomy" id="2862362"/>
    <lineage>
        <taxon>Eukaryota</taxon>
        <taxon>Fungi</taxon>
        <taxon>Dikarya</taxon>
        <taxon>Basidiomycota</taxon>
        <taxon>Agaricomycotina</taxon>
        <taxon>Agaricomycetes</taxon>
        <taxon>Agaricomycetidae</taxon>
        <taxon>Agaricales</taxon>
        <taxon>Marasmiineae</taxon>
        <taxon>Mycenaceae</taxon>
        <taxon>Favolaschia</taxon>
    </lineage>
</organism>
<sequence length="374" mass="41705">MMISGDRCGCMRCAVAAVVGGGCSEVRRVRVCVRSRRGTIISSSSSSRIERRIPAAASGSIVCRLRLRICQIVMSCGGSSSGMRRAGAAVKGRRIVRRLRIHRMMIRCSSSMRRAVVPAAVGGGSAEVVVAVLVVIRVGVTRTWLVNRVRVGRGVCESSVRHMPIVLSASGGRSLSRLTAIRSSSRTSHRMFRYRIKHTTSWGRSRRALHEEFRLRLWSRARGLAFGAGERASNSRVAIRCGIGEVLVLKPRWENGIADAAGRAKLIARRIAIWQGRRRPCLRPAQSIARERRDSRFEDPSKHREIEQMTDKADVSGQGMKTERTSVCESRWNLAPGWMRVRAKEVVLLELRVVRVVSATRDRRVWDQESGSRQ</sequence>
<keyword evidence="3" id="KW-1185">Reference proteome</keyword>
<accession>A0AAV9ZS25</accession>
<protein>
    <submittedName>
        <fullName evidence="2">Uncharacterized protein</fullName>
    </submittedName>
</protein>
<reference evidence="2 3" key="1">
    <citation type="journal article" date="2024" name="J Genomics">
        <title>Draft genome sequencing and assembly of Favolaschia claudopus CIRM-BRFM 2984 isolated from oak limbs.</title>
        <authorList>
            <person name="Navarro D."/>
            <person name="Drula E."/>
            <person name="Chaduli D."/>
            <person name="Cazenave R."/>
            <person name="Ahrendt S."/>
            <person name="Wang J."/>
            <person name="Lipzen A."/>
            <person name="Daum C."/>
            <person name="Barry K."/>
            <person name="Grigoriev I.V."/>
            <person name="Favel A."/>
            <person name="Rosso M.N."/>
            <person name="Martin F."/>
        </authorList>
    </citation>
    <scope>NUCLEOTIDE SEQUENCE [LARGE SCALE GENOMIC DNA]</scope>
    <source>
        <strain evidence="2 3">CIRM-BRFM 2984</strain>
    </source>
</reference>
<name>A0AAV9ZS25_9AGAR</name>
<evidence type="ECO:0000313" key="2">
    <source>
        <dbReference type="EMBL" id="KAK6991774.1"/>
    </source>
</evidence>
<gene>
    <name evidence="2" type="ORF">R3P38DRAFT_3090861</name>
</gene>